<dbReference type="Proteomes" id="UP000017836">
    <property type="component" value="Unassembled WGS sequence"/>
</dbReference>
<sequence>MALQFTAGHLKLKCLPILVTNRRFNSLEKQHKRSGYTVSERREGDGRPIPQRFPSKALIARTAIAVFALGFIDAGYSGDWSRIGAISKETEELLKVAAYLVTPLCLSLIFLIREEKT</sequence>
<dbReference type="AlphaFoldDB" id="W1PRH6"/>
<protein>
    <recommendedName>
        <fullName evidence="2">DUF7887 domain-containing protein</fullName>
    </recommendedName>
</protein>
<keyword evidence="4" id="KW-1185">Reference proteome</keyword>
<dbReference type="EMBL" id="KI392874">
    <property type="protein sequence ID" value="ERN10311.1"/>
    <property type="molecule type" value="Genomic_DNA"/>
</dbReference>
<reference evidence="4" key="1">
    <citation type="journal article" date="2013" name="Science">
        <title>The Amborella genome and the evolution of flowering plants.</title>
        <authorList>
            <consortium name="Amborella Genome Project"/>
        </authorList>
    </citation>
    <scope>NUCLEOTIDE SEQUENCE [LARGE SCALE GENOMIC DNA]</scope>
</reference>
<dbReference type="PANTHER" id="PTHR38389:SF1">
    <property type="entry name" value="DNA-DIRECTED RNA POLYMERASE SUBUNIT BETA"/>
    <property type="match status" value="1"/>
</dbReference>
<feature type="domain" description="DUF7887" evidence="2">
    <location>
        <begin position="55"/>
        <end position="115"/>
    </location>
</feature>
<dbReference type="PANTHER" id="PTHR38389">
    <property type="entry name" value="DNA-DIRECTED RNA POLYMERASE SUBUNIT BETA"/>
    <property type="match status" value="1"/>
</dbReference>
<name>W1PRH6_AMBTC</name>
<keyword evidence="1" id="KW-0472">Membrane</keyword>
<dbReference type="InterPro" id="IPR057209">
    <property type="entry name" value="DUF7887"/>
</dbReference>
<dbReference type="Pfam" id="PF25397">
    <property type="entry name" value="DUF7887"/>
    <property type="match status" value="1"/>
</dbReference>
<keyword evidence="1" id="KW-1133">Transmembrane helix</keyword>
<dbReference type="Gramene" id="ERN10311">
    <property type="protein sequence ID" value="ERN10311"/>
    <property type="gene ID" value="AMTR_s00177p00062320"/>
</dbReference>
<proteinExistence type="predicted"/>
<gene>
    <name evidence="3" type="ORF">AMTR_s00177p00062320</name>
</gene>
<evidence type="ECO:0000313" key="4">
    <source>
        <dbReference type="Proteomes" id="UP000017836"/>
    </source>
</evidence>
<feature type="transmembrane region" description="Helical" evidence="1">
    <location>
        <begin position="96"/>
        <end position="112"/>
    </location>
</feature>
<dbReference type="HOGENOM" id="CLU_118810_1_0_1"/>
<organism evidence="3 4">
    <name type="scientific">Amborella trichopoda</name>
    <dbReference type="NCBI Taxonomy" id="13333"/>
    <lineage>
        <taxon>Eukaryota</taxon>
        <taxon>Viridiplantae</taxon>
        <taxon>Streptophyta</taxon>
        <taxon>Embryophyta</taxon>
        <taxon>Tracheophyta</taxon>
        <taxon>Spermatophyta</taxon>
        <taxon>Magnoliopsida</taxon>
        <taxon>Amborellales</taxon>
        <taxon>Amborellaceae</taxon>
        <taxon>Amborella</taxon>
    </lineage>
</organism>
<evidence type="ECO:0000313" key="3">
    <source>
        <dbReference type="EMBL" id="ERN10311.1"/>
    </source>
</evidence>
<dbReference type="KEGG" id="atr:18438482"/>
<feature type="transmembrane region" description="Helical" evidence="1">
    <location>
        <begin position="58"/>
        <end position="76"/>
    </location>
</feature>
<keyword evidence="1" id="KW-0812">Transmembrane</keyword>
<evidence type="ECO:0000256" key="1">
    <source>
        <dbReference type="SAM" id="Phobius"/>
    </source>
</evidence>
<dbReference type="OrthoDB" id="1937164at2759"/>
<accession>W1PRH6</accession>
<evidence type="ECO:0000259" key="2">
    <source>
        <dbReference type="Pfam" id="PF25397"/>
    </source>
</evidence>
<dbReference type="eggNOG" id="ENOG502S7II">
    <property type="taxonomic scope" value="Eukaryota"/>
</dbReference>